<dbReference type="GO" id="GO:0015833">
    <property type="term" value="P:peptide transport"/>
    <property type="evidence" value="ECO:0007669"/>
    <property type="project" value="TreeGrafter"/>
</dbReference>
<dbReference type="Gene3D" id="3.10.105.10">
    <property type="entry name" value="Dipeptide-binding Protein, Domain 3"/>
    <property type="match status" value="1"/>
</dbReference>
<dbReference type="PANTHER" id="PTHR30290:SF79">
    <property type="entry name" value="DIPEPTIDE-BINDING PROTEIN DPPE"/>
    <property type="match status" value="1"/>
</dbReference>
<evidence type="ECO:0000313" key="3">
    <source>
        <dbReference type="Proteomes" id="UP000464658"/>
    </source>
</evidence>
<accession>A0A5S9M4R6</accession>
<dbReference type="Proteomes" id="UP000464658">
    <property type="component" value="Chromosome"/>
</dbReference>
<feature type="domain" description="Solute-binding protein family 5" evidence="1">
    <location>
        <begin position="2"/>
        <end position="128"/>
    </location>
</feature>
<organism evidence="2 3">
    <name type="scientific">Bacillus safensis</name>
    <dbReference type="NCBI Taxonomy" id="561879"/>
    <lineage>
        <taxon>Bacteria</taxon>
        <taxon>Bacillati</taxon>
        <taxon>Bacillota</taxon>
        <taxon>Bacilli</taxon>
        <taxon>Bacillales</taxon>
        <taxon>Bacillaceae</taxon>
        <taxon>Bacillus</taxon>
    </lineage>
</organism>
<proteinExistence type="predicted"/>
<dbReference type="PANTHER" id="PTHR30290">
    <property type="entry name" value="PERIPLASMIC BINDING COMPONENT OF ABC TRANSPORTER"/>
    <property type="match status" value="1"/>
</dbReference>
<protein>
    <recommendedName>
        <fullName evidence="1">Solute-binding protein family 5 domain-containing protein</fullName>
    </recommendedName>
</protein>
<dbReference type="GO" id="GO:1904680">
    <property type="term" value="F:peptide transmembrane transporter activity"/>
    <property type="evidence" value="ECO:0007669"/>
    <property type="project" value="TreeGrafter"/>
</dbReference>
<evidence type="ECO:0000313" key="2">
    <source>
        <dbReference type="EMBL" id="BBP88497.1"/>
    </source>
</evidence>
<gene>
    <name evidence="2" type="ORF">BsIDN1_21150</name>
</gene>
<dbReference type="InterPro" id="IPR039424">
    <property type="entry name" value="SBP_5"/>
</dbReference>
<dbReference type="EMBL" id="AP021906">
    <property type="protein sequence ID" value="BBP88497.1"/>
    <property type="molecule type" value="Genomic_DNA"/>
</dbReference>
<dbReference type="AlphaFoldDB" id="A0A5S9M4R6"/>
<dbReference type="InterPro" id="IPR000914">
    <property type="entry name" value="SBP_5_dom"/>
</dbReference>
<evidence type="ECO:0000259" key="1">
    <source>
        <dbReference type="Pfam" id="PF00496"/>
    </source>
</evidence>
<dbReference type="Gene3D" id="3.40.190.10">
    <property type="entry name" value="Periplasmic binding protein-like II"/>
    <property type="match status" value="1"/>
</dbReference>
<reference evidence="2 3" key="1">
    <citation type="submission" date="2019-12" db="EMBL/GenBank/DDBJ databases">
        <title>Full genome sequence of a Bacillus safensis strain isolated from commercially available natto in Indonesia.</title>
        <authorList>
            <person name="Yoshida M."/>
            <person name="Uomi M."/>
            <person name="Waturangi D."/>
            <person name="Ekaputri J.J."/>
            <person name="Setiamarga D.H.E."/>
        </authorList>
    </citation>
    <scope>NUCLEOTIDE SEQUENCE [LARGE SCALE GENOMIC DNA]</scope>
    <source>
        <strain evidence="2 3">IDN1</strain>
    </source>
</reference>
<name>A0A5S9M4R6_BACIA</name>
<dbReference type="SUPFAM" id="SSF53850">
    <property type="entry name" value="Periplasmic binding protein-like II"/>
    <property type="match status" value="1"/>
</dbReference>
<dbReference type="Pfam" id="PF00496">
    <property type="entry name" value="SBP_bac_5"/>
    <property type="match status" value="1"/>
</dbReference>
<sequence>MSMIKDTNTELSMFKKGELDWAGSPTGSLPTESLKTLKKKEGGLKIQTIAGIYNYKFNTEVKPLNNANIRKALAYSINRQAIVDKITQGEQVPAMAIVPPTMEGFTDNKTGYFKDHDVDTAKKLLEKKVRKN</sequence>